<organism evidence="3 4">
    <name type="scientific">Bariatricus massiliensis</name>
    <dbReference type="NCBI Taxonomy" id="1745713"/>
    <lineage>
        <taxon>Bacteria</taxon>
        <taxon>Bacillati</taxon>
        <taxon>Bacillota</taxon>
        <taxon>Clostridia</taxon>
        <taxon>Lachnospirales</taxon>
        <taxon>Lachnospiraceae</taxon>
        <taxon>Bariatricus</taxon>
    </lineage>
</organism>
<dbReference type="RefSeq" id="WP_066735905.1">
    <property type="nucleotide sequence ID" value="NZ_JAJCIQ010000002.1"/>
</dbReference>
<accession>A0ABS8DF13</accession>
<protein>
    <submittedName>
        <fullName evidence="3">N-acetylmuramoyl-L-alanine amidase</fullName>
    </submittedName>
</protein>
<evidence type="ECO:0000259" key="2">
    <source>
        <dbReference type="SMART" id="SM00646"/>
    </source>
</evidence>
<dbReference type="InterPro" id="IPR050695">
    <property type="entry name" value="N-acetylmuramoyl_amidase_3"/>
</dbReference>
<name>A0ABS8DF13_9FIRM</name>
<sequence length="349" mass="38261">MASYNIHAGHCPQGNGASGAVGILKESVEDRLVKDEVIRLLRNEGHTVYDCTVNYNTTQTGCLRGIVNMCNQHTVALDVSIHLNSGRNDYSGDGSTGGTEVFNYDTRTKAISDRICHNISSTLGIRNRGTKYSKNLYVLNSTKNLAILIECCFVDDKDDTDRWDYRKCAQAIVEGILGRTISPSSSSSNTSVSAPTISSNSGTSSEIQVKYQAYANGRWWADITNYNTSNSDGYAGVIGVPIMALRANTVGKPEVCGYLEYRAHSLNGGWFNWQRDRQKDSAGENFAGNCRTKLDGLQMRLISCPGHDVHYRVHTIGKGWLPWVTGYGSGADGYAGWYGYPIDAVQIYV</sequence>
<dbReference type="PANTHER" id="PTHR30404">
    <property type="entry name" value="N-ACETYLMURAMOYL-L-ALANINE AMIDASE"/>
    <property type="match status" value="1"/>
</dbReference>
<feature type="domain" description="MurNAc-LAA" evidence="2">
    <location>
        <begin position="67"/>
        <end position="177"/>
    </location>
</feature>
<feature type="compositionally biased region" description="Low complexity" evidence="1">
    <location>
        <begin position="182"/>
        <end position="199"/>
    </location>
</feature>
<dbReference type="PANTHER" id="PTHR30404:SF8">
    <property type="entry name" value="AUTOLYSIN PH-RELATED"/>
    <property type="match status" value="1"/>
</dbReference>
<evidence type="ECO:0000256" key="1">
    <source>
        <dbReference type="SAM" id="MobiDB-lite"/>
    </source>
</evidence>
<proteinExistence type="predicted"/>
<dbReference type="Proteomes" id="UP001299546">
    <property type="component" value="Unassembled WGS sequence"/>
</dbReference>
<dbReference type="SMART" id="SM00646">
    <property type="entry name" value="Ami_3"/>
    <property type="match status" value="1"/>
</dbReference>
<reference evidence="3 4" key="1">
    <citation type="submission" date="2021-10" db="EMBL/GenBank/DDBJ databases">
        <title>Collection of gut derived symbiotic bacterial strains cultured from healthy donors.</title>
        <authorList>
            <person name="Lin H."/>
            <person name="Littmann E."/>
            <person name="Kohout C."/>
            <person name="Pamer E.G."/>
        </authorList>
    </citation>
    <scope>NUCLEOTIDE SEQUENCE [LARGE SCALE GENOMIC DNA]</scope>
    <source>
        <strain evidence="3 4">DFI.1.165</strain>
    </source>
</reference>
<dbReference type="EMBL" id="JAJCIS010000002">
    <property type="protein sequence ID" value="MCB7387000.1"/>
    <property type="molecule type" value="Genomic_DNA"/>
</dbReference>
<dbReference type="SUPFAM" id="SSF53187">
    <property type="entry name" value="Zn-dependent exopeptidases"/>
    <property type="match status" value="1"/>
</dbReference>
<feature type="region of interest" description="Disordered" evidence="1">
    <location>
        <begin position="182"/>
        <end position="202"/>
    </location>
</feature>
<gene>
    <name evidence="3" type="ORF">LIZ65_06830</name>
</gene>
<evidence type="ECO:0000313" key="4">
    <source>
        <dbReference type="Proteomes" id="UP001299546"/>
    </source>
</evidence>
<comment type="caution">
    <text evidence="3">The sequence shown here is derived from an EMBL/GenBank/DDBJ whole genome shotgun (WGS) entry which is preliminary data.</text>
</comment>
<dbReference type="InterPro" id="IPR002508">
    <property type="entry name" value="MurNAc-LAA_cat"/>
</dbReference>
<dbReference type="Pfam" id="PF01520">
    <property type="entry name" value="Amidase_3"/>
    <property type="match status" value="1"/>
</dbReference>
<evidence type="ECO:0000313" key="3">
    <source>
        <dbReference type="EMBL" id="MCB7387000.1"/>
    </source>
</evidence>
<dbReference type="Gene3D" id="3.40.630.40">
    <property type="entry name" value="Zn-dependent exopeptidases"/>
    <property type="match status" value="1"/>
</dbReference>
<dbReference type="CDD" id="cd02696">
    <property type="entry name" value="MurNAc-LAA"/>
    <property type="match status" value="1"/>
</dbReference>
<keyword evidence="4" id="KW-1185">Reference proteome</keyword>